<keyword evidence="1" id="KW-0378">Hydrolase</keyword>
<dbReference type="RefSeq" id="WP_101073459.1">
    <property type="nucleotide sequence ID" value="NZ_PISP01000003.1"/>
</dbReference>
<dbReference type="InterPro" id="IPR041492">
    <property type="entry name" value="HAD_2"/>
</dbReference>
<dbReference type="InterPro" id="IPR052550">
    <property type="entry name" value="Pyrimidine_5'-ntase_YjjG"/>
</dbReference>
<evidence type="ECO:0000313" key="2">
    <source>
        <dbReference type="Proteomes" id="UP000233398"/>
    </source>
</evidence>
<dbReference type="SUPFAM" id="SSF56784">
    <property type="entry name" value="HAD-like"/>
    <property type="match status" value="1"/>
</dbReference>
<dbReference type="InterPro" id="IPR036412">
    <property type="entry name" value="HAD-like_sf"/>
</dbReference>
<dbReference type="OrthoDB" id="9802350at2"/>
<dbReference type="InterPro" id="IPR023198">
    <property type="entry name" value="PGP-like_dom2"/>
</dbReference>
<dbReference type="AlphaFoldDB" id="A0A2N0VFL4"/>
<dbReference type="Gene3D" id="3.40.50.1000">
    <property type="entry name" value="HAD superfamily/HAD-like"/>
    <property type="match status" value="1"/>
</dbReference>
<comment type="caution">
    <text evidence="1">The sequence shown here is derived from an EMBL/GenBank/DDBJ whole genome shotgun (WGS) entry which is preliminary data.</text>
</comment>
<dbReference type="Proteomes" id="UP000233398">
    <property type="component" value="Unassembled WGS sequence"/>
</dbReference>
<dbReference type="PANTHER" id="PTHR47478">
    <property type="match status" value="1"/>
</dbReference>
<dbReference type="InterPro" id="IPR006439">
    <property type="entry name" value="HAD-SF_hydro_IA"/>
</dbReference>
<dbReference type="GO" id="GO:0016787">
    <property type="term" value="F:hydrolase activity"/>
    <property type="evidence" value="ECO:0007669"/>
    <property type="project" value="UniProtKB-KW"/>
</dbReference>
<reference evidence="1 2" key="1">
    <citation type="submission" date="2017-11" db="EMBL/GenBank/DDBJ databases">
        <title>Rhodohalobacter 15182 sp. nov., isolated from a salt lake.</title>
        <authorList>
            <person name="Han S."/>
        </authorList>
    </citation>
    <scope>NUCLEOTIDE SEQUENCE [LARGE SCALE GENOMIC DNA]</scope>
    <source>
        <strain evidence="1 2">15182</strain>
    </source>
</reference>
<dbReference type="SFLD" id="SFLDG01129">
    <property type="entry name" value="C1.5:_HAD__Beta-PGM__Phosphata"/>
    <property type="match status" value="1"/>
</dbReference>
<gene>
    <name evidence="1" type="ORF">CWD77_10115</name>
</gene>
<sequence>MKPSFVYFDLDNTLLDHISAEGKAQQTTYDKYPELQQVSIDDWLARYQIVNHNLWESYQRDEINRYELQQARFRDTMEQLELDTGRSEEIGHFYMNNYREFWSWVEGAQTVLEQVSSKVKSGIITNGFKETQELKFEKLNLKDYCSPLLITEEIGKLKPHPIVFDVATEKAGVAREEILYVGDSFSSDIVGGNNAGWKTAWFTALIDKEASRNGNTDVSADFEFDNFAELLDYLDM</sequence>
<dbReference type="InterPro" id="IPR023214">
    <property type="entry name" value="HAD_sf"/>
</dbReference>
<protein>
    <submittedName>
        <fullName evidence="1">HAD family hydrolase</fullName>
    </submittedName>
</protein>
<dbReference type="Gene3D" id="1.10.150.240">
    <property type="entry name" value="Putative phosphatase, domain 2"/>
    <property type="match status" value="1"/>
</dbReference>
<name>A0A2N0VFL4_9BACT</name>
<keyword evidence="2" id="KW-1185">Reference proteome</keyword>
<organism evidence="1 2">
    <name type="scientific">Rhodohalobacter barkolensis</name>
    <dbReference type="NCBI Taxonomy" id="2053187"/>
    <lineage>
        <taxon>Bacteria</taxon>
        <taxon>Pseudomonadati</taxon>
        <taxon>Balneolota</taxon>
        <taxon>Balneolia</taxon>
        <taxon>Balneolales</taxon>
        <taxon>Balneolaceae</taxon>
        <taxon>Rhodohalobacter</taxon>
    </lineage>
</organism>
<dbReference type="EMBL" id="PISP01000003">
    <property type="protein sequence ID" value="PKD42984.1"/>
    <property type="molecule type" value="Genomic_DNA"/>
</dbReference>
<evidence type="ECO:0000313" key="1">
    <source>
        <dbReference type="EMBL" id="PKD42984.1"/>
    </source>
</evidence>
<accession>A0A2N0VFL4</accession>
<dbReference type="NCBIfam" id="TIGR01549">
    <property type="entry name" value="HAD-SF-IA-v1"/>
    <property type="match status" value="1"/>
</dbReference>
<dbReference type="Pfam" id="PF13419">
    <property type="entry name" value="HAD_2"/>
    <property type="match status" value="1"/>
</dbReference>
<dbReference type="SFLD" id="SFLDS00003">
    <property type="entry name" value="Haloacid_Dehalogenase"/>
    <property type="match status" value="1"/>
</dbReference>
<proteinExistence type="predicted"/>
<dbReference type="PRINTS" id="PR00413">
    <property type="entry name" value="HADHALOGNASE"/>
</dbReference>
<dbReference type="PANTHER" id="PTHR47478:SF1">
    <property type="entry name" value="PYRIMIDINE 5'-NUCLEOTIDASE YJJG"/>
    <property type="match status" value="1"/>
</dbReference>